<feature type="chain" id="PRO_5021305587" evidence="2">
    <location>
        <begin position="23"/>
        <end position="310"/>
    </location>
</feature>
<dbReference type="Pfam" id="PF03401">
    <property type="entry name" value="TctC"/>
    <property type="match status" value="1"/>
</dbReference>
<reference evidence="3 4" key="1">
    <citation type="submission" date="2019-04" db="EMBL/GenBank/DDBJ databases">
        <title>Natronospirillum operosus gen. nov., sp. nov., a haloalkaliphilic satellite isolated from decaying biomass of laboratory culture of cyanobacterium Geitlerinema sp. and proposal of Natronospirillaceae fam. nov. and Saccharospirillaceae fam. nov.</title>
        <authorList>
            <person name="Kevbrin V."/>
            <person name="Boltyanskaya Y."/>
            <person name="Koziaeva V."/>
            <person name="Grouzdev D.S."/>
            <person name="Park M."/>
            <person name="Cho J."/>
        </authorList>
    </citation>
    <scope>NUCLEOTIDE SEQUENCE [LARGE SCALE GENOMIC DNA]</scope>
    <source>
        <strain evidence="3 4">G-116</strain>
    </source>
</reference>
<name>A0A4Z0WAC0_9GAMM</name>
<dbReference type="Gene3D" id="3.40.190.150">
    <property type="entry name" value="Bordetella uptake gene, domain 1"/>
    <property type="match status" value="1"/>
</dbReference>
<dbReference type="SUPFAM" id="SSF53850">
    <property type="entry name" value="Periplasmic binding protein-like II"/>
    <property type="match status" value="1"/>
</dbReference>
<dbReference type="Proteomes" id="UP000297475">
    <property type="component" value="Unassembled WGS sequence"/>
</dbReference>
<dbReference type="AlphaFoldDB" id="A0A4Z0WAC0"/>
<accession>A0A4Z0WAC0</accession>
<dbReference type="InterPro" id="IPR042100">
    <property type="entry name" value="Bug_dom1"/>
</dbReference>
<dbReference type="PANTHER" id="PTHR42928:SF5">
    <property type="entry name" value="BLR1237 PROTEIN"/>
    <property type="match status" value="1"/>
</dbReference>
<sequence>MKMRRQLIALLAGLALALTAVADDFPSRPLTMLIGFNPGGSTDIQGIVLAEVLSEELGQPVEVLHYPGRGGGVAAAMLASSLEGGYVFQFGLSNPFVFTPLTTNTSYDAQSFRYVAGVTLDQPAIVTGPDTPFSTWEGMLEYGRERGELIYATQNPHDQYVMETLMAREGIDLRILPTTGGAGMAPLIINGEADVAFSGGTHSAYTDDGLMRLLASPTRERLMAYPDTPTLLELGYDLEMHAYRVLAVPRDTPDSHVDRLREALRVAAADSRFVDVTESKIRMPTTFVTEDKLSTLFQNQIDEFHALTEQ</sequence>
<dbReference type="OrthoDB" id="5171643at2"/>
<dbReference type="EMBL" id="SRMF01000008">
    <property type="protein sequence ID" value="TGG91477.1"/>
    <property type="molecule type" value="Genomic_DNA"/>
</dbReference>
<dbReference type="PIRSF" id="PIRSF017082">
    <property type="entry name" value="YflP"/>
    <property type="match status" value="1"/>
</dbReference>
<dbReference type="PANTHER" id="PTHR42928">
    <property type="entry name" value="TRICARBOXYLATE-BINDING PROTEIN"/>
    <property type="match status" value="1"/>
</dbReference>
<evidence type="ECO:0000256" key="2">
    <source>
        <dbReference type="SAM" id="SignalP"/>
    </source>
</evidence>
<dbReference type="CDD" id="cd07012">
    <property type="entry name" value="PBP2_Bug_TTT"/>
    <property type="match status" value="1"/>
</dbReference>
<comment type="similarity">
    <text evidence="1">Belongs to the UPF0065 (bug) family.</text>
</comment>
<organism evidence="3 4">
    <name type="scientific">Natronospirillum operosum</name>
    <dbReference type="NCBI Taxonomy" id="2759953"/>
    <lineage>
        <taxon>Bacteria</taxon>
        <taxon>Pseudomonadati</taxon>
        <taxon>Pseudomonadota</taxon>
        <taxon>Gammaproteobacteria</taxon>
        <taxon>Oceanospirillales</taxon>
        <taxon>Natronospirillaceae</taxon>
        <taxon>Natronospirillum</taxon>
    </lineage>
</organism>
<comment type="caution">
    <text evidence="3">The sequence shown here is derived from an EMBL/GenBank/DDBJ whole genome shotgun (WGS) entry which is preliminary data.</text>
</comment>
<keyword evidence="4" id="KW-1185">Reference proteome</keyword>
<protein>
    <submittedName>
        <fullName evidence="3">Tripartite tricarboxylate transporter substrate binding protein</fullName>
    </submittedName>
</protein>
<feature type="signal peptide" evidence="2">
    <location>
        <begin position="1"/>
        <end position="22"/>
    </location>
</feature>
<gene>
    <name evidence="3" type="ORF">E4656_15725</name>
</gene>
<evidence type="ECO:0000313" key="3">
    <source>
        <dbReference type="EMBL" id="TGG91477.1"/>
    </source>
</evidence>
<keyword evidence="2" id="KW-0732">Signal</keyword>
<evidence type="ECO:0000256" key="1">
    <source>
        <dbReference type="ARBA" id="ARBA00006987"/>
    </source>
</evidence>
<evidence type="ECO:0000313" key="4">
    <source>
        <dbReference type="Proteomes" id="UP000297475"/>
    </source>
</evidence>
<dbReference type="InterPro" id="IPR005064">
    <property type="entry name" value="BUG"/>
</dbReference>
<proteinExistence type="inferred from homology"/>
<dbReference type="Gene3D" id="3.40.190.10">
    <property type="entry name" value="Periplasmic binding protein-like II"/>
    <property type="match status" value="1"/>
</dbReference>